<keyword evidence="1" id="KW-1185">Reference proteome</keyword>
<sequence>MARTFLYGNLVETLFADESDDLLVSGQFLADVLSTDVSVLHRRKVFGLRFLNPSDTLLRACLREAVRRLPLDAIRGVGEELYDLPVDCVRQPSFCAHLDQCAPLFFCQPGQVFFQEEFQDGSVAM</sequence>
<evidence type="ECO:0000313" key="1">
    <source>
        <dbReference type="Proteomes" id="UP000095287"/>
    </source>
</evidence>
<protein>
    <submittedName>
        <fullName evidence="2">Reverse transcriptase domain-containing protein</fullName>
    </submittedName>
</protein>
<proteinExistence type="predicted"/>
<name>A0A1I8AN66_9BILA</name>
<organism evidence="1 2">
    <name type="scientific">Steinernema glaseri</name>
    <dbReference type="NCBI Taxonomy" id="37863"/>
    <lineage>
        <taxon>Eukaryota</taxon>
        <taxon>Metazoa</taxon>
        <taxon>Ecdysozoa</taxon>
        <taxon>Nematoda</taxon>
        <taxon>Chromadorea</taxon>
        <taxon>Rhabditida</taxon>
        <taxon>Tylenchina</taxon>
        <taxon>Panagrolaimomorpha</taxon>
        <taxon>Strongyloidoidea</taxon>
        <taxon>Steinernematidae</taxon>
        <taxon>Steinernema</taxon>
    </lineage>
</organism>
<dbReference type="Proteomes" id="UP000095287">
    <property type="component" value="Unplaced"/>
</dbReference>
<reference evidence="2" key="1">
    <citation type="submission" date="2016-11" db="UniProtKB">
        <authorList>
            <consortium name="WormBaseParasite"/>
        </authorList>
    </citation>
    <scope>IDENTIFICATION</scope>
</reference>
<dbReference type="WBParaSite" id="L893_g7502.t1">
    <property type="protein sequence ID" value="L893_g7502.t1"/>
    <property type="gene ID" value="L893_g7502"/>
</dbReference>
<accession>A0A1I8AN66</accession>
<evidence type="ECO:0000313" key="2">
    <source>
        <dbReference type="WBParaSite" id="L893_g7502.t1"/>
    </source>
</evidence>
<dbReference type="AlphaFoldDB" id="A0A1I8AN66"/>